<accession>A0ACC0H6K4</accession>
<organism evidence="1 2">
    <name type="scientific">Camellia lanceoleosa</name>
    <dbReference type="NCBI Taxonomy" id="1840588"/>
    <lineage>
        <taxon>Eukaryota</taxon>
        <taxon>Viridiplantae</taxon>
        <taxon>Streptophyta</taxon>
        <taxon>Embryophyta</taxon>
        <taxon>Tracheophyta</taxon>
        <taxon>Spermatophyta</taxon>
        <taxon>Magnoliopsida</taxon>
        <taxon>eudicotyledons</taxon>
        <taxon>Gunneridae</taxon>
        <taxon>Pentapetalae</taxon>
        <taxon>asterids</taxon>
        <taxon>Ericales</taxon>
        <taxon>Theaceae</taxon>
        <taxon>Camellia</taxon>
    </lineage>
</organism>
<evidence type="ECO:0000313" key="2">
    <source>
        <dbReference type="Proteomes" id="UP001060215"/>
    </source>
</evidence>
<name>A0ACC0H6K4_9ERIC</name>
<comment type="caution">
    <text evidence="1">The sequence shown here is derived from an EMBL/GenBank/DDBJ whole genome shotgun (WGS) entry which is preliminary data.</text>
</comment>
<sequence length="341" mass="38011">MDLRKPLISHLSIGKRTYGIEYEHIHSLCFSCGRIGHRKEVCIDNIRTTLEPTSQGVVGEESQRQPTIFNNGPGPSNTKQTLEPYPGTYGPWMTVSKPPRKPRGSTSHKGPNTQQTNRFEILKEGADLPQGQKAHLDRDKNQRSKAQTDMGFKYKERAMNHKGGESESFTLAVNETREEIILGKQATTDMKIRDQTAGLEKVEATTLLSIPSFIVTPSSPTTVQPSTTQIHHTTNHSPHHKQNLSNLRTKHRDPPDKNGGGQGEFPNDVTRTTSEQSSGGSNLRERSVSPHRLRMVERRNQSKDTTMETNGSRPGSALYFDNSPEINRRQPQDSKGISGPC</sequence>
<evidence type="ECO:0000313" key="1">
    <source>
        <dbReference type="EMBL" id="KAI8008770.1"/>
    </source>
</evidence>
<dbReference type="Proteomes" id="UP001060215">
    <property type="component" value="Chromosome 7"/>
</dbReference>
<gene>
    <name evidence="1" type="ORF">LOK49_LG07G00229</name>
</gene>
<proteinExistence type="predicted"/>
<reference evidence="1 2" key="1">
    <citation type="journal article" date="2022" name="Plant J.">
        <title>Chromosome-level genome of Camellia lanceoleosa provides a valuable resource for understanding genome evolution and self-incompatibility.</title>
        <authorList>
            <person name="Gong W."/>
            <person name="Xiao S."/>
            <person name="Wang L."/>
            <person name="Liao Z."/>
            <person name="Chang Y."/>
            <person name="Mo W."/>
            <person name="Hu G."/>
            <person name="Li W."/>
            <person name="Zhao G."/>
            <person name="Zhu H."/>
            <person name="Hu X."/>
            <person name="Ji K."/>
            <person name="Xiang X."/>
            <person name="Song Q."/>
            <person name="Yuan D."/>
            <person name="Jin S."/>
            <person name="Zhang L."/>
        </authorList>
    </citation>
    <scope>NUCLEOTIDE SEQUENCE [LARGE SCALE GENOMIC DNA]</scope>
    <source>
        <strain evidence="1">SQ_2022a</strain>
    </source>
</reference>
<dbReference type="EMBL" id="CM045764">
    <property type="protein sequence ID" value="KAI8008770.1"/>
    <property type="molecule type" value="Genomic_DNA"/>
</dbReference>
<protein>
    <submittedName>
        <fullName evidence="1">Uncharacterized protein</fullName>
    </submittedName>
</protein>
<keyword evidence="2" id="KW-1185">Reference proteome</keyword>